<dbReference type="PANTHER" id="PTHR43917">
    <property type="match status" value="1"/>
</dbReference>
<dbReference type="InterPro" id="IPR040075">
    <property type="entry name" value="GST_N_Theta"/>
</dbReference>
<dbReference type="OMA" id="TIMSQYS"/>
<dbReference type="InterPro" id="IPR004045">
    <property type="entry name" value="Glutathione_S-Trfase_N"/>
</dbReference>
<sequence>MSKLKLYLDTLSQPCRSLLIFLENTKIPYEPIVVRLGKGEQNSPEFLKVNPLHQVPVIDDNGFILRESVAILRYLCREKKNVADHWYPNDSKKQAKVDDT</sequence>
<dbReference type="SUPFAM" id="SSF52833">
    <property type="entry name" value="Thioredoxin-like"/>
    <property type="match status" value="1"/>
</dbReference>
<evidence type="ECO:0000313" key="2">
    <source>
        <dbReference type="Proteomes" id="UP000015103"/>
    </source>
</evidence>
<dbReference type="InterPro" id="IPR036249">
    <property type="entry name" value="Thioredoxin-like_sf"/>
</dbReference>
<dbReference type="FunFam" id="3.40.30.10:FF:000176">
    <property type="entry name" value="Glutathione S-transferase theta-1"/>
    <property type="match status" value="1"/>
</dbReference>
<dbReference type="GO" id="GO:0004364">
    <property type="term" value="F:glutathione transferase activity"/>
    <property type="evidence" value="ECO:0007669"/>
    <property type="project" value="TreeGrafter"/>
</dbReference>
<dbReference type="PROSITE" id="PS50404">
    <property type="entry name" value="GST_NTER"/>
    <property type="match status" value="1"/>
</dbReference>
<dbReference type="Proteomes" id="UP000015103">
    <property type="component" value="Unassembled WGS sequence"/>
</dbReference>
<dbReference type="PANTHER" id="PTHR43917:SF8">
    <property type="entry name" value="GH16740P-RELATED"/>
    <property type="match status" value="1"/>
</dbReference>
<keyword evidence="2" id="KW-1185">Reference proteome</keyword>
<dbReference type="GO" id="GO:0006749">
    <property type="term" value="P:glutathione metabolic process"/>
    <property type="evidence" value="ECO:0007669"/>
    <property type="project" value="TreeGrafter"/>
</dbReference>
<dbReference type="SFLD" id="SFLDS00019">
    <property type="entry name" value="Glutathione_Transferase_(cytos"/>
    <property type="match status" value="1"/>
</dbReference>
<organism evidence="1 2">
    <name type="scientific">Rhodnius prolixus</name>
    <name type="common">Triatomid bug</name>
    <dbReference type="NCBI Taxonomy" id="13249"/>
    <lineage>
        <taxon>Eukaryota</taxon>
        <taxon>Metazoa</taxon>
        <taxon>Ecdysozoa</taxon>
        <taxon>Arthropoda</taxon>
        <taxon>Hexapoda</taxon>
        <taxon>Insecta</taxon>
        <taxon>Pterygota</taxon>
        <taxon>Neoptera</taxon>
        <taxon>Paraneoptera</taxon>
        <taxon>Hemiptera</taxon>
        <taxon>Heteroptera</taxon>
        <taxon>Panheteroptera</taxon>
        <taxon>Cimicomorpha</taxon>
        <taxon>Reduviidae</taxon>
        <taxon>Triatominae</taxon>
        <taxon>Rhodnius</taxon>
    </lineage>
</organism>
<dbReference type="Pfam" id="PF02798">
    <property type="entry name" value="GST_N"/>
    <property type="match status" value="1"/>
</dbReference>
<dbReference type="Gene3D" id="3.40.30.10">
    <property type="entry name" value="Glutaredoxin"/>
    <property type="match status" value="1"/>
</dbReference>
<accession>T1HYL8</accession>
<protein>
    <submittedName>
        <fullName evidence="1">GST N-terminal domain-containing protein</fullName>
    </submittedName>
</protein>
<dbReference type="InterPro" id="IPR051369">
    <property type="entry name" value="GST_Theta"/>
</dbReference>
<dbReference type="EnsemblMetazoa" id="RPRC009138-RA">
    <property type="protein sequence ID" value="RPRC009138-PA"/>
    <property type="gene ID" value="RPRC009138"/>
</dbReference>
<dbReference type="InParanoid" id="T1HYL8"/>
<reference evidence="1" key="1">
    <citation type="submission" date="2015-05" db="UniProtKB">
        <authorList>
            <consortium name="EnsemblMetazoa"/>
        </authorList>
    </citation>
    <scope>IDENTIFICATION</scope>
</reference>
<dbReference type="VEuPathDB" id="VectorBase:RPRC009138"/>
<name>T1HYL8_RHOPR</name>
<dbReference type="STRING" id="13249.T1HYL8"/>
<dbReference type="EMBL" id="ACPB03028563">
    <property type="status" value="NOT_ANNOTATED_CDS"/>
    <property type="molecule type" value="Genomic_DNA"/>
</dbReference>
<dbReference type="CDD" id="cd03050">
    <property type="entry name" value="GST_N_Theta"/>
    <property type="match status" value="1"/>
</dbReference>
<dbReference type="HOGENOM" id="CLU_011226_2_4_1"/>
<dbReference type="InterPro" id="IPR040079">
    <property type="entry name" value="Glutathione_S-Trfase"/>
</dbReference>
<dbReference type="eggNOG" id="KOG0867">
    <property type="taxonomic scope" value="Eukaryota"/>
</dbReference>
<evidence type="ECO:0000313" key="1">
    <source>
        <dbReference type="EnsemblMetazoa" id="RPRC009138-PA"/>
    </source>
</evidence>
<dbReference type="GO" id="GO:0005737">
    <property type="term" value="C:cytoplasm"/>
    <property type="evidence" value="ECO:0007669"/>
    <property type="project" value="TreeGrafter"/>
</dbReference>
<dbReference type="AlphaFoldDB" id="T1HYL8"/>
<proteinExistence type="predicted"/>